<dbReference type="Proteomes" id="UP000433382">
    <property type="component" value="Unassembled WGS sequence"/>
</dbReference>
<dbReference type="Proteomes" id="UP001181239">
    <property type="component" value="Unassembled WGS sequence"/>
</dbReference>
<evidence type="ECO:0000313" key="18">
    <source>
        <dbReference type="EMBL" id="RGJ81324.1"/>
    </source>
</evidence>
<dbReference type="Proteomes" id="UP000583639">
    <property type="component" value="Unassembled WGS sequence"/>
</dbReference>
<dbReference type="Gene3D" id="3.40.50.2000">
    <property type="entry name" value="Glycogen Phosphorylase B"/>
    <property type="match status" value="2"/>
</dbReference>
<evidence type="ECO:0000313" key="37">
    <source>
        <dbReference type="Proteomes" id="UP000437380"/>
    </source>
</evidence>
<dbReference type="EMBL" id="QRUD01000039">
    <property type="protein sequence ID" value="RGR37532.1"/>
    <property type="molecule type" value="Genomic_DNA"/>
</dbReference>
<evidence type="ECO:0000313" key="35">
    <source>
        <dbReference type="Proteomes" id="UP000408523"/>
    </source>
</evidence>
<evidence type="ECO:0000313" key="25">
    <source>
        <dbReference type="EMBL" id="TSE48009.1"/>
    </source>
</evidence>
<reference evidence="15 38" key="7">
    <citation type="submission" date="2019-09" db="EMBL/GenBank/DDBJ databases">
        <title>In-depth cultivation of the pig gut microbiome towards novel bacterial diversity and tailored functional studies.</title>
        <authorList>
            <person name="Wylensek D."/>
            <person name="Hitch T.C.A."/>
            <person name="Clavel T."/>
        </authorList>
    </citation>
    <scope>NUCLEOTIDE SEQUENCE [LARGE SCALE GENOMIC DNA]</scope>
    <source>
        <strain evidence="15 38">WCA-389-WT-3C</strain>
    </source>
</reference>
<dbReference type="EMBL" id="WCZV01000031">
    <property type="protein sequence ID" value="KAB6697096.1"/>
    <property type="molecule type" value="Genomic_DNA"/>
</dbReference>
<dbReference type="EMBL" id="QSTG01000040">
    <property type="protein sequence ID" value="RGM40757.1"/>
    <property type="molecule type" value="Genomic_DNA"/>
</dbReference>
<gene>
    <name evidence="25" type="primary">kanE_4</name>
    <name evidence="3" type="ORF">BvMPK_3012</name>
    <name evidence="24" type="ORF">DW043_07770</name>
    <name evidence="23" type="ORF">DW105_06825</name>
    <name evidence="22" type="ORF">DW193_15385</name>
    <name evidence="21" type="ORF">DW783_11210</name>
    <name evidence="20" type="ORF">DWY53_13880</name>
    <name evidence="19" type="ORF">DXC16_18495</name>
    <name evidence="18" type="ORF">DXD46_18210</name>
    <name evidence="25" type="ORF">EH214_02771</name>
    <name evidence="4" type="ORF">ERS852457_00988</name>
    <name evidence="15" type="ORF">FYJ30_16155</name>
    <name evidence="5" type="ORF">GAY01_13950</name>
    <name evidence="6" type="ORF">GAY12_19550</name>
    <name evidence="9" type="ORF">GAY17_19095</name>
    <name evidence="7" type="ORF">GAZ76_19555</name>
    <name evidence="8" type="ORF">GAZ92_19540</name>
    <name evidence="16" type="ORF">HKQ54_05245</name>
    <name evidence="17" type="ORF">HKQ55_07955</name>
    <name evidence="11" type="ORF">KSX14_17060</name>
    <name evidence="10" type="ORF">KTG10_18020</name>
    <name evidence="12" type="ORF">L0N01_18145</name>
    <name evidence="13" type="ORF">PL594_19595</name>
    <name evidence="14" type="ORF">RVH43_08905</name>
</gene>
<evidence type="ECO:0000313" key="16">
    <source>
        <dbReference type="EMBL" id="NMW35565.1"/>
    </source>
</evidence>
<evidence type="ECO:0000259" key="2">
    <source>
        <dbReference type="Pfam" id="PF13439"/>
    </source>
</evidence>
<reference evidence="4 27" key="1">
    <citation type="submission" date="2015-09" db="EMBL/GenBank/DDBJ databases">
        <authorList>
            <consortium name="Pathogen Informatics"/>
        </authorList>
    </citation>
    <scope>NUCLEOTIDE SEQUENCE [LARGE SCALE GENOMIC DNA]</scope>
    <source>
        <strain evidence="4 27">2789STDY5834842</strain>
    </source>
</reference>
<reference evidence="28 29" key="4">
    <citation type="submission" date="2018-08" db="EMBL/GenBank/DDBJ databases">
        <title>A genome reference for cultivated species of the human gut microbiota.</title>
        <authorList>
            <person name="Zou Y."/>
            <person name="Xue W."/>
            <person name="Luo G."/>
        </authorList>
    </citation>
    <scope>NUCLEOTIDE SEQUENCE [LARGE SCALE GENOMIC DNA]</scope>
    <source>
        <strain evidence="20 30">AF25-30LB</strain>
        <strain evidence="24 34">AF39-8AT</strain>
        <strain evidence="23 33">AM09-18</strain>
        <strain evidence="22 32">AM16-6</strain>
        <strain evidence="21 31">AM30-40</strain>
        <strain evidence="19 29">OM08-13BH</strain>
        <strain evidence="18 28">TM05-16</strain>
    </source>
</reference>
<dbReference type="Proteomes" id="UP000283429">
    <property type="component" value="Unassembled WGS sequence"/>
</dbReference>
<feature type="domain" description="Glycosyl transferase family 1" evidence="1">
    <location>
        <begin position="203"/>
        <end position="366"/>
    </location>
</feature>
<dbReference type="RefSeq" id="WP_005839992.1">
    <property type="nucleotide sequence ID" value="NZ_BAABYE010000001.1"/>
</dbReference>
<dbReference type="EMBL" id="JABDSI010000104">
    <property type="protein sequence ID" value="NMW40071.1"/>
    <property type="molecule type" value="Genomic_DNA"/>
</dbReference>
<evidence type="ECO:0000313" key="7">
    <source>
        <dbReference type="EMBL" id="KAB6656276.1"/>
    </source>
</evidence>
<evidence type="ECO:0000313" key="13">
    <source>
        <dbReference type="EMBL" id="MDB0853704.1"/>
    </source>
</evidence>
<dbReference type="Proteomes" id="UP000555193">
    <property type="component" value="Unassembled WGS sequence"/>
</dbReference>
<name>A0A0P0M3P0_PHOVU</name>
<evidence type="ECO:0000313" key="14">
    <source>
        <dbReference type="EMBL" id="MDU0240733.1"/>
    </source>
</evidence>
<evidence type="ECO:0000313" key="38">
    <source>
        <dbReference type="Proteomes" id="UP000460950"/>
    </source>
</evidence>
<dbReference type="EMBL" id="WCZY01000034">
    <property type="protein sequence ID" value="KAB6687813.1"/>
    <property type="molecule type" value="Genomic_DNA"/>
</dbReference>
<reference evidence="26" key="2">
    <citation type="submission" date="2015-10" db="EMBL/GenBank/DDBJ databases">
        <title>Extensive mobilome-driven genome diversification in gut-associated Bacteroides vulgatus mpk.</title>
        <authorList>
            <person name="Beier S."/>
            <person name="Lange A."/>
            <person name="Huson D.H."/>
            <person name="Frick J.-S."/>
            <person name="Autenrieth I.B."/>
        </authorList>
    </citation>
    <scope>NUCLEOTIDE SEQUENCE [LARGE SCALE GENOMIC DNA]</scope>
    <source>
        <strain evidence="26">mpk</strain>
    </source>
</reference>
<dbReference type="EMBL" id="CYZI01000003">
    <property type="protein sequence ID" value="CUN88998.1"/>
    <property type="molecule type" value="Genomic_DNA"/>
</dbReference>
<dbReference type="AlphaFoldDB" id="A0A0P0M3P0"/>
<reference evidence="13" key="11">
    <citation type="submission" date="2023-01" db="EMBL/GenBank/DDBJ databases">
        <title>Human gut microbiome strain richness.</title>
        <authorList>
            <person name="Chen-Liaw A."/>
        </authorList>
    </citation>
    <scope>NUCLEOTIDE SEQUENCE</scope>
    <source>
        <strain evidence="13">H9_m1001271B151109d0_201107</strain>
    </source>
</reference>
<dbReference type="EMBL" id="JAQKEI010000034">
    <property type="protein sequence ID" value="MDB0853704.1"/>
    <property type="molecule type" value="Genomic_DNA"/>
</dbReference>
<evidence type="ECO:0000313" key="15">
    <source>
        <dbReference type="EMBL" id="MSS49787.1"/>
    </source>
</evidence>
<proteinExistence type="predicted"/>
<evidence type="ECO:0000313" key="34">
    <source>
        <dbReference type="Proteomes" id="UP000286392"/>
    </source>
</evidence>
<evidence type="ECO:0000313" key="33">
    <source>
        <dbReference type="Proteomes" id="UP000283958"/>
    </source>
</evidence>
<evidence type="ECO:0000313" key="41">
    <source>
        <dbReference type="Proteomes" id="UP000470952"/>
    </source>
</evidence>
<keyword evidence="3" id="KW-0808">Transferase</keyword>
<dbReference type="Proteomes" id="UP000095333">
    <property type="component" value="Unassembled WGS sequence"/>
</dbReference>
<accession>A0A0P0M3P0</accession>
<dbReference type="EC" id="2.4.1.301" evidence="25"/>
<dbReference type="Proteomes" id="UP000283713">
    <property type="component" value="Unassembled WGS sequence"/>
</dbReference>
<dbReference type="EMBL" id="QSJM01000030">
    <property type="protein sequence ID" value="RHD79615.1"/>
    <property type="molecule type" value="Genomic_DNA"/>
</dbReference>
<dbReference type="EMBL" id="QSPP01000081">
    <property type="protein sequence ID" value="RGJ81324.1"/>
    <property type="molecule type" value="Genomic_DNA"/>
</dbReference>
<dbReference type="EMBL" id="QRKA01000025">
    <property type="protein sequence ID" value="RHH76002.1"/>
    <property type="molecule type" value="Genomic_DNA"/>
</dbReference>
<evidence type="ECO:0000313" key="4">
    <source>
        <dbReference type="EMBL" id="CUN88998.1"/>
    </source>
</evidence>
<evidence type="ECO:0000313" key="32">
    <source>
        <dbReference type="Proteomes" id="UP000283713"/>
    </source>
</evidence>
<dbReference type="Proteomes" id="UP001200843">
    <property type="component" value="Unassembled WGS sequence"/>
</dbReference>
<dbReference type="PATRIC" id="fig|821.40.peg.3613"/>
<evidence type="ECO:0000313" key="23">
    <source>
        <dbReference type="EMBL" id="RHJ78288.1"/>
    </source>
</evidence>
<dbReference type="Proteomes" id="UP000260640">
    <property type="component" value="Unassembled WGS sequence"/>
</dbReference>
<dbReference type="EMBL" id="JABDSH010000060">
    <property type="protein sequence ID" value="NMW35565.1"/>
    <property type="molecule type" value="Genomic_DNA"/>
</dbReference>
<evidence type="ECO:0000313" key="24">
    <source>
        <dbReference type="EMBL" id="RHK88468.1"/>
    </source>
</evidence>
<keyword evidence="10" id="KW-0328">Glycosyltransferase</keyword>
<evidence type="ECO:0000313" key="40">
    <source>
        <dbReference type="Proteomes" id="UP000470777"/>
    </source>
</evidence>
<dbReference type="Pfam" id="PF13439">
    <property type="entry name" value="Glyco_transf_4"/>
    <property type="match status" value="1"/>
</dbReference>
<dbReference type="PANTHER" id="PTHR12526">
    <property type="entry name" value="GLYCOSYLTRANSFERASE"/>
    <property type="match status" value="1"/>
</dbReference>
<evidence type="ECO:0000313" key="10">
    <source>
        <dbReference type="EMBL" id="MBU9140601.1"/>
    </source>
</evidence>
<evidence type="ECO:0000313" key="27">
    <source>
        <dbReference type="Proteomes" id="UP000095333"/>
    </source>
</evidence>
<evidence type="ECO:0000313" key="28">
    <source>
        <dbReference type="Proteomes" id="UP000260640"/>
    </source>
</evidence>
<dbReference type="EMBL" id="WCZM01000020">
    <property type="protein sequence ID" value="KAB3568389.1"/>
    <property type="molecule type" value="Genomic_DNA"/>
</dbReference>
<dbReference type="SUPFAM" id="SSF53756">
    <property type="entry name" value="UDP-Glycosyltransferase/glycogen phosphorylase"/>
    <property type="match status" value="1"/>
</dbReference>
<evidence type="ECO:0000313" key="9">
    <source>
        <dbReference type="EMBL" id="KAB6697096.1"/>
    </source>
</evidence>
<dbReference type="Pfam" id="PF00534">
    <property type="entry name" value="Glycos_transf_1"/>
    <property type="match status" value="1"/>
</dbReference>
<organism evidence="3 26">
    <name type="scientific">Phocaeicola vulgatus</name>
    <name type="common">Bacteroides vulgatus</name>
    <dbReference type="NCBI Taxonomy" id="821"/>
    <lineage>
        <taxon>Bacteria</taxon>
        <taxon>Pseudomonadati</taxon>
        <taxon>Bacteroidota</taxon>
        <taxon>Bacteroidia</taxon>
        <taxon>Bacteroidales</taxon>
        <taxon>Bacteroidaceae</taxon>
        <taxon>Phocaeicola</taxon>
    </lineage>
</organism>
<dbReference type="Proteomes" id="UP000286392">
    <property type="component" value="Unassembled WGS sequence"/>
</dbReference>
<reference evidence="42 43" key="8">
    <citation type="submission" date="2020-04" db="EMBL/GenBank/DDBJ databases">
        <title>A novel gut-associated lysogenic phage, Bacteroides phage BV01, alters the host transcriptome and bile acid metabolism in Bacteroides vulgatus.</title>
        <authorList>
            <person name="Campbell D.E."/>
            <person name="Ly L."/>
            <person name="Ridlon J.M."/>
            <person name="Hsiao A."/>
            <person name="Degnan P.H."/>
        </authorList>
    </citation>
    <scope>NUCLEOTIDE SEQUENCE [LARGE SCALE GENOMIC DNA]</scope>
    <source>
        <strain evidence="16 42">VPI-4506</strain>
        <strain evidence="17 43">VPI-BV8526</strain>
    </source>
</reference>
<dbReference type="Proteomes" id="UP000061587">
    <property type="component" value="Chromosome"/>
</dbReference>
<evidence type="ECO:0000313" key="31">
    <source>
        <dbReference type="Proteomes" id="UP000283429"/>
    </source>
</evidence>
<evidence type="ECO:0000313" key="43">
    <source>
        <dbReference type="Proteomes" id="UP000583639"/>
    </source>
</evidence>
<protein>
    <submittedName>
        <fullName evidence="25">Alpha-D-kanosaminyltransferase</fullName>
        <ecNumber evidence="25">2.4.1.301</ecNumber>
    </submittedName>
    <submittedName>
        <fullName evidence="3">Glycosyl transferase family protein</fullName>
    </submittedName>
    <submittedName>
        <fullName evidence="5 10">Glycosyltransferase</fullName>
        <ecNumber evidence="10">2.4.-.-</ecNumber>
    </submittedName>
    <submittedName>
        <fullName evidence="4">Group 1 glycosyl transferase</fullName>
    </submittedName>
</protein>
<reference evidence="10" key="9">
    <citation type="submission" date="2021-06" db="EMBL/GenBank/DDBJ databases">
        <title>Collection of gut derived symbiotic bacterial strains cultured from healthy donors.</title>
        <authorList>
            <person name="Lin H."/>
            <person name="Littmann E."/>
            <person name="Pamer E.G."/>
        </authorList>
    </citation>
    <scope>NUCLEOTIDE SEQUENCE</scope>
    <source>
        <strain evidence="11">MSK.19.85</strain>
        <strain evidence="10">MSK.6.33</strain>
    </source>
</reference>
<dbReference type="EMBL" id="VULU01000035">
    <property type="protein sequence ID" value="MSS49787.1"/>
    <property type="molecule type" value="Genomic_DNA"/>
</dbReference>
<dbReference type="EMBL" id="CP013020">
    <property type="protein sequence ID" value="ALK85593.1"/>
    <property type="molecule type" value="Genomic_DNA"/>
</dbReference>
<evidence type="ECO:0000313" key="42">
    <source>
        <dbReference type="Proteomes" id="UP000555193"/>
    </source>
</evidence>
<reference evidence="14" key="12">
    <citation type="submission" date="2023-10" db="EMBL/GenBank/DDBJ databases">
        <title>Genome of Potential pathogenic bacteria in Crohn's disease.</title>
        <authorList>
            <person name="Rodriguez-Palacios A."/>
        </authorList>
    </citation>
    <scope>NUCLEOTIDE SEQUENCE</scope>
    <source>
        <strain evidence="14">CavFT-hAR11</strain>
    </source>
</reference>
<dbReference type="EMBL" id="JAWDET010000006">
    <property type="protein sequence ID" value="MDU0240733.1"/>
    <property type="molecule type" value="Genomic_DNA"/>
</dbReference>
<dbReference type="PANTHER" id="PTHR12526:SF630">
    <property type="entry name" value="GLYCOSYLTRANSFERASE"/>
    <property type="match status" value="1"/>
</dbReference>
<dbReference type="Proteomes" id="UP000470952">
    <property type="component" value="Unassembled WGS sequence"/>
</dbReference>
<evidence type="ECO:0000313" key="11">
    <source>
        <dbReference type="EMBL" id="MBV3490302.1"/>
    </source>
</evidence>
<evidence type="ECO:0000313" key="12">
    <source>
        <dbReference type="EMBL" id="MCG4690512.1"/>
    </source>
</evidence>
<dbReference type="Proteomes" id="UP000736888">
    <property type="component" value="Unassembled WGS sequence"/>
</dbReference>
<dbReference type="EMBL" id="WDAG01000030">
    <property type="protein sequence ID" value="KAB6656276.1"/>
    <property type="molecule type" value="Genomic_DNA"/>
</dbReference>
<dbReference type="EMBL" id="QROB01000009">
    <property type="protein sequence ID" value="RHK88468.1"/>
    <property type="molecule type" value="Genomic_DNA"/>
</dbReference>
<evidence type="ECO:0000313" key="30">
    <source>
        <dbReference type="Proteomes" id="UP000266497"/>
    </source>
</evidence>
<evidence type="ECO:0000313" key="19">
    <source>
        <dbReference type="EMBL" id="RGM40757.1"/>
    </source>
</evidence>
<dbReference type="Proteomes" id="UP000758576">
    <property type="component" value="Unassembled WGS sequence"/>
</dbReference>
<sequence>MNILFFYRVYPNYGGVEVVTTVLANRFIKDGHGVIIASIEQPHIELACQLLPDVKLVKLDYPVCSIKNMRKLHRLIINEKIDIIINQWGLPFMSTLLCRVAIKRTSCKLISVLHGAPNTSKLIIKARDKCETVYNPFLKYIYHAIMYLKEELVKASIRYNCSHCEKYVLLSSHFIKPLSDYAHIKRTENIIAIGNPVTIPVYFEEWELKQKKKQLLYVGRMDYENKRVNRIVEAWKVLYEKYVDWELVLVGEGPYKSTLEEYIRRYDIQRVCFKGFQVSPPIQHYKEASIFLLTSDLEGFGLVVIESMSYGVVPVVYGSYEAIYDIIDNGKSGLITPIPYNSQKTIDCISLLIENEKLRKEMAKEAMCKAKCFTIDSVITRWYNLFEEVL</sequence>
<dbReference type="Proteomes" id="UP001210999">
    <property type="component" value="Unassembled WGS sequence"/>
</dbReference>
<dbReference type="EMBL" id="WDAL01000049">
    <property type="protein sequence ID" value="KAB6631358.1"/>
    <property type="molecule type" value="Genomic_DNA"/>
</dbReference>
<evidence type="ECO:0000313" key="20">
    <source>
        <dbReference type="EMBL" id="RGR37532.1"/>
    </source>
</evidence>
<evidence type="ECO:0000313" key="26">
    <source>
        <dbReference type="Proteomes" id="UP000061587"/>
    </source>
</evidence>
<dbReference type="EMBL" id="JAKNGO010000054">
    <property type="protein sequence ID" value="MCG4690512.1"/>
    <property type="molecule type" value="Genomic_DNA"/>
</dbReference>
<evidence type="ECO:0000313" key="39">
    <source>
        <dbReference type="Proteomes" id="UP000462015"/>
    </source>
</evidence>
<evidence type="ECO:0000259" key="1">
    <source>
        <dbReference type="Pfam" id="PF00534"/>
    </source>
</evidence>
<dbReference type="EC" id="2.4.-.-" evidence="10"/>
<dbReference type="EMBL" id="JAHPYS010000050">
    <property type="protein sequence ID" value="MBU9140601.1"/>
    <property type="molecule type" value="Genomic_DNA"/>
</dbReference>
<evidence type="ECO:0000313" key="5">
    <source>
        <dbReference type="EMBL" id="KAB3568389.1"/>
    </source>
</evidence>
<feature type="domain" description="Glycosyltransferase subfamily 4-like N-terminal" evidence="2">
    <location>
        <begin position="13"/>
        <end position="197"/>
    </location>
</feature>
<dbReference type="InterPro" id="IPR028098">
    <property type="entry name" value="Glyco_trans_4-like_N"/>
</dbReference>
<dbReference type="EMBL" id="JAHOGA010000049">
    <property type="protein sequence ID" value="MBV3490302.1"/>
    <property type="molecule type" value="Genomic_DNA"/>
</dbReference>
<dbReference type="GO" id="GO:0016757">
    <property type="term" value="F:glycosyltransferase activity"/>
    <property type="evidence" value="ECO:0007669"/>
    <property type="project" value="UniProtKB-KW"/>
</dbReference>
<evidence type="ECO:0000313" key="8">
    <source>
        <dbReference type="EMBL" id="KAB6687813.1"/>
    </source>
</evidence>
<evidence type="ECO:0000313" key="17">
    <source>
        <dbReference type="EMBL" id="NMW40071.1"/>
    </source>
</evidence>
<evidence type="ECO:0000313" key="21">
    <source>
        <dbReference type="EMBL" id="RHD79615.1"/>
    </source>
</evidence>
<reference evidence="12" key="10">
    <citation type="submission" date="2022-01" db="EMBL/GenBank/DDBJ databases">
        <title>Collection of gut derived symbiotic bacterial strains cultured from healthy donors.</title>
        <authorList>
            <person name="Lin H."/>
            <person name="Kohout C."/>
            <person name="Waligurski E."/>
            <person name="Pamer E.G."/>
        </authorList>
    </citation>
    <scope>NUCLEOTIDE SEQUENCE</scope>
    <source>
        <strain evidence="12">DFI.6.72</strain>
    </source>
</reference>
<dbReference type="Proteomes" id="UP000470777">
    <property type="component" value="Unassembled WGS sequence"/>
</dbReference>
<evidence type="ECO:0000313" key="6">
    <source>
        <dbReference type="EMBL" id="KAB6631358.1"/>
    </source>
</evidence>
<reference evidence="36 37" key="6">
    <citation type="journal article" date="2019" name="Nat. Med.">
        <title>A library of human gut bacterial isolates paired with longitudinal multiomics data enables mechanistic microbiome research.</title>
        <authorList>
            <person name="Poyet M."/>
            <person name="Groussin M."/>
            <person name="Gibbons S.M."/>
            <person name="Avila-Pacheco J."/>
            <person name="Jiang X."/>
            <person name="Kearney S.M."/>
            <person name="Perrotta A.R."/>
            <person name="Berdy B."/>
            <person name="Zhao S."/>
            <person name="Lieberman T.D."/>
            <person name="Swanson P.K."/>
            <person name="Smith M."/>
            <person name="Roesemann S."/>
            <person name="Alexander J.E."/>
            <person name="Rich S.A."/>
            <person name="Livny J."/>
            <person name="Vlamakis H."/>
            <person name="Clish C."/>
            <person name="Bullock K."/>
            <person name="Deik A."/>
            <person name="Scott J."/>
            <person name="Pierce K.A."/>
            <person name="Xavier R.J."/>
            <person name="Alm E.J."/>
        </authorList>
    </citation>
    <scope>NUCLEOTIDE SEQUENCE [LARGE SCALE GENOMIC DNA]</scope>
    <source>
        <strain evidence="5 36">BIOML-A73</strain>
        <strain evidence="9 37">BIOML-A82</strain>
        <strain evidence="8 40">BIOML-A85</strain>
        <strain evidence="7 41">BIOML-A93</strain>
        <strain evidence="6 39">BIOML-A98</strain>
    </source>
</reference>
<evidence type="ECO:0000313" key="22">
    <source>
        <dbReference type="EMBL" id="RHH76002.1"/>
    </source>
</evidence>
<dbReference type="Proteomes" id="UP000266497">
    <property type="component" value="Unassembled WGS sequence"/>
</dbReference>
<dbReference type="EMBL" id="RWHZ01000037">
    <property type="protein sequence ID" value="TSE48009.1"/>
    <property type="molecule type" value="Genomic_DNA"/>
</dbReference>
<dbReference type="Proteomes" id="UP000460950">
    <property type="component" value="Unassembled WGS sequence"/>
</dbReference>
<dbReference type="Proteomes" id="UP000261003">
    <property type="component" value="Unassembled WGS sequence"/>
</dbReference>
<evidence type="ECO:0000313" key="3">
    <source>
        <dbReference type="EMBL" id="ALK85593.1"/>
    </source>
</evidence>
<reference evidence="3 26" key="3">
    <citation type="journal article" date="2016" name="Genome Biol. Evol.">
        <title>Extensive mobilome-driven genome diversification in mouse gut-associated Bacteroides vulgatus mpk.</title>
        <authorList>
            <person name="Lange A."/>
            <person name="Beier S."/>
            <person name="Steimle A."/>
            <person name="Autenrieth I.B."/>
            <person name="Huson D.H."/>
            <person name="Frick J.S."/>
        </authorList>
    </citation>
    <scope>NUCLEOTIDE SEQUENCE [LARGE SCALE GENOMIC DNA]</scope>
    <source>
        <strain evidence="3">Mpk</strain>
        <strain evidence="26">mpk</strain>
    </source>
</reference>
<dbReference type="Proteomes" id="UP000283958">
    <property type="component" value="Unassembled WGS sequence"/>
</dbReference>
<dbReference type="EMBL" id="QRMN01000012">
    <property type="protein sequence ID" value="RHJ78288.1"/>
    <property type="molecule type" value="Genomic_DNA"/>
</dbReference>
<evidence type="ECO:0000313" key="36">
    <source>
        <dbReference type="Proteomes" id="UP000433382"/>
    </source>
</evidence>
<reference evidence="25 35" key="5">
    <citation type="journal article" date="2019" name="Nat. Commun.">
        <title>Gram positive-like bacteriocins with broad spectrum anti-Bacteroidales activity encoded on mobile elements of the human gut microbiota.</title>
        <authorList>
            <person name="Bechon N."/>
            <person name="Coyne M.J.Jr."/>
            <person name="Laclare-Mceneany V."/>
            <person name="Chatzidaki-Livanis M."/>
            <person name="Ghigo J.-M."/>
            <person name="Comstock L.E."/>
        </authorList>
    </citation>
    <scope>NUCLEOTIDE SEQUENCE [LARGE SCALE GENOMIC DNA]</scope>
    <source>
        <strain evidence="25 35">CL01T12C17</strain>
    </source>
</reference>
<dbReference type="Proteomes" id="UP000408523">
    <property type="component" value="Unassembled WGS sequence"/>
</dbReference>
<dbReference type="Proteomes" id="UP000437380">
    <property type="component" value="Unassembled WGS sequence"/>
</dbReference>
<dbReference type="Proteomes" id="UP000462015">
    <property type="component" value="Unassembled WGS sequence"/>
</dbReference>
<evidence type="ECO:0000313" key="29">
    <source>
        <dbReference type="Proteomes" id="UP000261003"/>
    </source>
</evidence>
<dbReference type="InterPro" id="IPR001296">
    <property type="entry name" value="Glyco_trans_1"/>
</dbReference>